<keyword evidence="8 11" id="KW-0255">Endonuclease</keyword>
<feature type="binding site" evidence="11">
    <location>
        <position position="50"/>
    </location>
    <ligand>
        <name>Mg(2+)</name>
        <dbReference type="ChEBI" id="CHEBI:18420"/>
        <label>1</label>
    </ligand>
</feature>
<evidence type="ECO:0000256" key="10">
    <source>
        <dbReference type="ARBA" id="ARBA00022842"/>
    </source>
</evidence>
<feature type="region of interest" description="Disordered" evidence="12">
    <location>
        <begin position="151"/>
        <end position="170"/>
    </location>
</feature>
<comment type="similarity">
    <text evidence="3 11">Belongs to the RNase H family.</text>
</comment>
<comment type="caution">
    <text evidence="14">The sequence shown here is derived from an EMBL/GenBank/DDBJ whole genome shotgun (WGS) entry which is preliminary data.</text>
</comment>
<feature type="binding site" evidence="11">
    <location>
        <position position="11"/>
    </location>
    <ligand>
        <name>Mg(2+)</name>
        <dbReference type="ChEBI" id="CHEBI:18420"/>
        <label>2</label>
    </ligand>
</feature>
<keyword evidence="7 11" id="KW-0479">Metal-binding</keyword>
<sequence>MGEPTVEIYTDGACSGNPGPGGWGAVLRYGKHERELHGGDPGPTTNNRMELMAAIQALETLTRPSVVHLYTDSSYVRNGVLKWVATWKRNGWRTAAKTAVKNEDLWRRLDTAAQRHDIEWHWVKGHAGHPENERADRLAVLGVKEAAKMPPVPRKLVPTPQSALPLNEPAKADYRPDDTECVHEMPASWCALCKPLPPGVLPRGYRVAGDAYHNDPDCDWLRKGQRYAARLGKQTHEVVPIAWASVAPGELEPCEACCTVEWIRRHSR</sequence>
<evidence type="ECO:0000256" key="1">
    <source>
        <dbReference type="ARBA" id="ARBA00000077"/>
    </source>
</evidence>
<dbReference type="PANTHER" id="PTHR10642">
    <property type="entry name" value="RIBONUCLEASE H1"/>
    <property type="match status" value="1"/>
</dbReference>
<dbReference type="FunFam" id="3.30.420.10:FF:000089">
    <property type="entry name" value="Ribonuclease H"/>
    <property type="match status" value="1"/>
</dbReference>
<evidence type="ECO:0000313" key="15">
    <source>
        <dbReference type="Proteomes" id="UP000440096"/>
    </source>
</evidence>
<evidence type="ECO:0000256" key="4">
    <source>
        <dbReference type="ARBA" id="ARBA00011245"/>
    </source>
</evidence>
<evidence type="ECO:0000259" key="13">
    <source>
        <dbReference type="PROSITE" id="PS50879"/>
    </source>
</evidence>
<comment type="subunit">
    <text evidence="4 11">Monomer.</text>
</comment>
<dbReference type="NCBIfam" id="NF001236">
    <property type="entry name" value="PRK00203.1"/>
    <property type="match status" value="1"/>
</dbReference>
<dbReference type="EMBL" id="WMBA01000047">
    <property type="protein sequence ID" value="MTD57368.1"/>
    <property type="molecule type" value="Genomic_DNA"/>
</dbReference>
<dbReference type="InterPro" id="IPR002156">
    <property type="entry name" value="RNaseH_domain"/>
</dbReference>
<evidence type="ECO:0000256" key="9">
    <source>
        <dbReference type="ARBA" id="ARBA00022801"/>
    </source>
</evidence>
<dbReference type="Pfam" id="PF00075">
    <property type="entry name" value="RNase_H"/>
    <property type="match status" value="1"/>
</dbReference>
<accession>A0A6N7YZJ1</accession>
<comment type="cofactor">
    <cofactor evidence="11">
        <name>Mg(2+)</name>
        <dbReference type="ChEBI" id="CHEBI:18420"/>
    </cofactor>
    <text evidence="11">Binds 1 Mg(2+) ion per subunit. May bind a second metal ion at a regulatory site, or after substrate binding.</text>
</comment>
<dbReference type="GO" id="GO:0005737">
    <property type="term" value="C:cytoplasm"/>
    <property type="evidence" value="ECO:0007669"/>
    <property type="project" value="UniProtKB-SubCell"/>
</dbReference>
<name>A0A6N7YZJ1_9PSEU</name>
<evidence type="ECO:0000256" key="6">
    <source>
        <dbReference type="ARBA" id="ARBA00022722"/>
    </source>
</evidence>
<dbReference type="PANTHER" id="PTHR10642:SF26">
    <property type="entry name" value="RIBONUCLEASE H1"/>
    <property type="match status" value="1"/>
</dbReference>
<dbReference type="GO" id="GO:0003676">
    <property type="term" value="F:nucleic acid binding"/>
    <property type="evidence" value="ECO:0007669"/>
    <property type="project" value="InterPro"/>
</dbReference>
<keyword evidence="15" id="KW-1185">Reference proteome</keyword>
<dbReference type="GO" id="GO:0004523">
    <property type="term" value="F:RNA-DNA hybrid ribonuclease activity"/>
    <property type="evidence" value="ECO:0007669"/>
    <property type="project" value="UniProtKB-UniRule"/>
</dbReference>
<dbReference type="AlphaFoldDB" id="A0A6N7YZJ1"/>
<organism evidence="14 15">
    <name type="scientific">Amycolatopsis pithecellobii</name>
    <dbReference type="NCBI Taxonomy" id="664692"/>
    <lineage>
        <taxon>Bacteria</taxon>
        <taxon>Bacillati</taxon>
        <taxon>Actinomycetota</taxon>
        <taxon>Actinomycetes</taxon>
        <taxon>Pseudonocardiales</taxon>
        <taxon>Pseudonocardiaceae</taxon>
        <taxon>Amycolatopsis</taxon>
    </lineage>
</organism>
<keyword evidence="10 11" id="KW-0460">Magnesium</keyword>
<comment type="catalytic activity">
    <reaction evidence="1 11">
        <text>Endonucleolytic cleavage to 5'-phosphomonoester.</text>
        <dbReference type="EC" id="3.1.26.4"/>
    </reaction>
</comment>
<evidence type="ECO:0000256" key="5">
    <source>
        <dbReference type="ARBA" id="ARBA00012180"/>
    </source>
</evidence>
<reference evidence="14 15" key="1">
    <citation type="submission" date="2019-11" db="EMBL/GenBank/DDBJ databases">
        <title>Draft genome of Amycolatopsis RM579.</title>
        <authorList>
            <person name="Duangmal K."/>
            <person name="Mingma R."/>
        </authorList>
    </citation>
    <scope>NUCLEOTIDE SEQUENCE [LARGE SCALE GENOMIC DNA]</scope>
    <source>
        <strain evidence="14 15">RM579</strain>
    </source>
</reference>
<keyword evidence="11" id="KW-0963">Cytoplasm</keyword>
<protein>
    <recommendedName>
        <fullName evidence="5 11">Ribonuclease H</fullName>
        <shortName evidence="11">RNase H</shortName>
        <ecNumber evidence="5 11">3.1.26.4</ecNumber>
    </recommendedName>
</protein>
<feature type="binding site" evidence="11">
    <location>
        <position position="11"/>
    </location>
    <ligand>
        <name>Mg(2+)</name>
        <dbReference type="ChEBI" id="CHEBI:18420"/>
        <label>1</label>
    </ligand>
</feature>
<feature type="binding site" evidence="11">
    <location>
        <position position="72"/>
    </location>
    <ligand>
        <name>Mg(2+)</name>
        <dbReference type="ChEBI" id="CHEBI:18420"/>
        <label>1</label>
    </ligand>
</feature>
<dbReference type="InterPro" id="IPR036397">
    <property type="entry name" value="RNaseH_sf"/>
</dbReference>
<feature type="binding site" evidence="11">
    <location>
        <position position="136"/>
    </location>
    <ligand>
        <name>Mg(2+)</name>
        <dbReference type="ChEBI" id="CHEBI:18420"/>
        <label>2</label>
    </ligand>
</feature>
<comment type="function">
    <text evidence="2 11">Endonuclease that specifically degrades the RNA of RNA-DNA hybrids.</text>
</comment>
<dbReference type="InterPro" id="IPR022892">
    <property type="entry name" value="RNaseHI"/>
</dbReference>
<dbReference type="PROSITE" id="PS50879">
    <property type="entry name" value="RNASE_H_1"/>
    <property type="match status" value="1"/>
</dbReference>
<evidence type="ECO:0000256" key="12">
    <source>
        <dbReference type="SAM" id="MobiDB-lite"/>
    </source>
</evidence>
<dbReference type="InterPro" id="IPR050092">
    <property type="entry name" value="RNase_H"/>
</dbReference>
<dbReference type="EC" id="3.1.26.4" evidence="5 11"/>
<comment type="subcellular location">
    <subcellularLocation>
        <location evidence="11">Cytoplasm</location>
    </subcellularLocation>
</comment>
<gene>
    <name evidence="11 14" type="primary">rnhA</name>
    <name evidence="14" type="ORF">GKO32_25850</name>
</gene>
<keyword evidence="9 11" id="KW-0378">Hydrolase</keyword>
<dbReference type="HAMAP" id="MF_00042">
    <property type="entry name" value="RNase_H"/>
    <property type="match status" value="1"/>
</dbReference>
<keyword evidence="6 11" id="KW-0540">Nuclease</keyword>
<evidence type="ECO:0000256" key="2">
    <source>
        <dbReference type="ARBA" id="ARBA00004065"/>
    </source>
</evidence>
<dbReference type="GO" id="GO:0043137">
    <property type="term" value="P:DNA replication, removal of RNA primer"/>
    <property type="evidence" value="ECO:0007669"/>
    <property type="project" value="TreeGrafter"/>
</dbReference>
<proteinExistence type="inferred from homology"/>
<evidence type="ECO:0000256" key="11">
    <source>
        <dbReference type="HAMAP-Rule" id="MF_00042"/>
    </source>
</evidence>
<evidence type="ECO:0000256" key="8">
    <source>
        <dbReference type="ARBA" id="ARBA00022759"/>
    </source>
</evidence>
<dbReference type="GO" id="GO:0000287">
    <property type="term" value="F:magnesium ion binding"/>
    <property type="evidence" value="ECO:0007669"/>
    <property type="project" value="UniProtKB-UniRule"/>
</dbReference>
<dbReference type="InterPro" id="IPR012337">
    <property type="entry name" value="RNaseH-like_sf"/>
</dbReference>
<evidence type="ECO:0000256" key="3">
    <source>
        <dbReference type="ARBA" id="ARBA00005300"/>
    </source>
</evidence>
<dbReference type="Proteomes" id="UP000440096">
    <property type="component" value="Unassembled WGS sequence"/>
</dbReference>
<feature type="domain" description="RNase H type-1" evidence="13">
    <location>
        <begin position="2"/>
        <end position="144"/>
    </location>
</feature>
<evidence type="ECO:0000256" key="7">
    <source>
        <dbReference type="ARBA" id="ARBA00022723"/>
    </source>
</evidence>
<dbReference type="SUPFAM" id="SSF53098">
    <property type="entry name" value="Ribonuclease H-like"/>
    <property type="match status" value="1"/>
</dbReference>
<dbReference type="Gene3D" id="3.30.420.10">
    <property type="entry name" value="Ribonuclease H-like superfamily/Ribonuclease H"/>
    <property type="match status" value="1"/>
</dbReference>
<dbReference type="CDD" id="cd09278">
    <property type="entry name" value="RNase_HI_prokaryote_like"/>
    <property type="match status" value="1"/>
</dbReference>
<dbReference type="OrthoDB" id="7845843at2"/>
<evidence type="ECO:0000313" key="14">
    <source>
        <dbReference type="EMBL" id="MTD57368.1"/>
    </source>
</evidence>